<name>A0A543KAK5_9RHOB</name>
<evidence type="ECO:0000256" key="2">
    <source>
        <dbReference type="ARBA" id="ARBA00005947"/>
    </source>
</evidence>
<dbReference type="PRINTS" id="PR01270">
    <property type="entry name" value="HDASUPER"/>
</dbReference>
<organism evidence="6 7">
    <name type="scientific">Roseinatronobacter monicus</name>
    <dbReference type="NCBI Taxonomy" id="393481"/>
    <lineage>
        <taxon>Bacteria</taxon>
        <taxon>Pseudomonadati</taxon>
        <taxon>Pseudomonadota</taxon>
        <taxon>Alphaproteobacteria</taxon>
        <taxon>Rhodobacterales</taxon>
        <taxon>Paracoccaceae</taxon>
        <taxon>Roseinatronobacter</taxon>
    </lineage>
</organism>
<dbReference type="PANTHER" id="PTHR10625">
    <property type="entry name" value="HISTONE DEACETYLASE HDAC1-RELATED"/>
    <property type="match status" value="1"/>
</dbReference>
<comment type="caution">
    <text evidence="6">The sequence shown here is derived from an EMBL/GenBank/DDBJ whole genome shotgun (WGS) entry which is preliminary data.</text>
</comment>
<dbReference type="OrthoDB" id="9808367at2"/>
<dbReference type="GO" id="GO:0040029">
    <property type="term" value="P:epigenetic regulation of gene expression"/>
    <property type="evidence" value="ECO:0007669"/>
    <property type="project" value="TreeGrafter"/>
</dbReference>
<dbReference type="InterPro" id="IPR000286">
    <property type="entry name" value="HDACs"/>
</dbReference>
<dbReference type="CDD" id="cd09994">
    <property type="entry name" value="HDAC_AcuC_like"/>
    <property type="match status" value="1"/>
</dbReference>
<evidence type="ECO:0000313" key="6">
    <source>
        <dbReference type="EMBL" id="TQM92094.1"/>
    </source>
</evidence>
<evidence type="ECO:0000256" key="4">
    <source>
        <dbReference type="ARBA" id="ARBA00022627"/>
    </source>
</evidence>
<comment type="pathway">
    <text evidence="1">Ketone degradation; acetoin degradation.</text>
</comment>
<feature type="domain" description="Histone deacetylase" evidence="5">
    <location>
        <begin position="20"/>
        <end position="304"/>
    </location>
</feature>
<evidence type="ECO:0000313" key="7">
    <source>
        <dbReference type="Proteomes" id="UP000320582"/>
    </source>
</evidence>
<dbReference type="AlphaFoldDB" id="A0A543KAK5"/>
<dbReference type="PANTHER" id="PTHR10625:SF10">
    <property type="entry name" value="HISTONE DEACETYLASE HDAC1"/>
    <property type="match status" value="1"/>
</dbReference>
<gene>
    <name evidence="6" type="ORF">BD293_0682</name>
</gene>
<evidence type="ECO:0000259" key="5">
    <source>
        <dbReference type="Pfam" id="PF00850"/>
    </source>
</evidence>
<dbReference type="GO" id="GO:0004407">
    <property type="term" value="F:histone deacetylase activity"/>
    <property type="evidence" value="ECO:0007669"/>
    <property type="project" value="TreeGrafter"/>
</dbReference>
<dbReference type="InterPro" id="IPR003085">
    <property type="entry name" value="AcuC"/>
</dbReference>
<sequence>MKPYFIGSEIYRGSSYGDWHPLHIPRVSTVMDLTHALGWIGPAQYRTSPRAKPKALTLFHTPDYITALQQAEARQTLDDATRIRHGLGSTANPVFPEMFRRPATGAGGVMLAAELVREGGIVHVPGGGTHHAMADYANGFCYLNDPVLCLLSLRQLGLARIAYVDIDAHHCDGVEAALAGAEDMLMISVHEEKRWPFTGALEDEARGRALNLPVPRGLNDTEMRDIAQRLILPALERFDPDAIVLQCGSDAIEEDPLSRLALSNNAHAEIAVALAQLAPRLIVLGGGGYNPWSVARAWTRVWGALNGLSHDGPLPAPAEAILRALSWKRRAAGRSPPAHWFTTLNDPAREGPIRPEIRARTDHLRARLALASPNVAKITRPGQRKTA</sequence>
<dbReference type="EMBL" id="VFPT01000001">
    <property type="protein sequence ID" value="TQM92094.1"/>
    <property type="molecule type" value="Genomic_DNA"/>
</dbReference>
<keyword evidence="7" id="KW-1185">Reference proteome</keyword>
<dbReference type="UniPathway" id="UPA00040"/>
<dbReference type="InterPro" id="IPR037138">
    <property type="entry name" value="His_deacetylse_dom_sf"/>
</dbReference>
<comment type="similarity">
    <text evidence="2">Belongs to the histone deacetylase family.</text>
</comment>
<proteinExistence type="inferred from homology"/>
<protein>
    <recommendedName>
        <fullName evidence="3">Acetoin utilization protein AcuC</fullName>
    </recommendedName>
</protein>
<dbReference type="InterPro" id="IPR023801">
    <property type="entry name" value="His_deacetylse_dom"/>
</dbReference>
<accession>A0A543KAK5</accession>
<keyword evidence="4" id="KW-0006">Acetoin catabolism</keyword>
<dbReference type="GO" id="GO:0045150">
    <property type="term" value="P:acetoin catabolic process"/>
    <property type="evidence" value="ECO:0007669"/>
    <property type="project" value="UniProtKB-UniPathway"/>
</dbReference>
<evidence type="ECO:0000256" key="3">
    <source>
        <dbReference type="ARBA" id="ARBA00020218"/>
    </source>
</evidence>
<dbReference type="Gene3D" id="3.40.800.20">
    <property type="entry name" value="Histone deacetylase domain"/>
    <property type="match status" value="1"/>
</dbReference>
<dbReference type="Proteomes" id="UP000320582">
    <property type="component" value="Unassembled WGS sequence"/>
</dbReference>
<evidence type="ECO:0000256" key="1">
    <source>
        <dbReference type="ARBA" id="ARBA00005101"/>
    </source>
</evidence>
<dbReference type="Pfam" id="PF00850">
    <property type="entry name" value="Hist_deacetyl"/>
    <property type="match status" value="1"/>
</dbReference>
<dbReference type="RefSeq" id="WP_142079853.1">
    <property type="nucleotide sequence ID" value="NZ_VFPT01000001.1"/>
</dbReference>
<dbReference type="InterPro" id="IPR023696">
    <property type="entry name" value="Ureohydrolase_dom_sf"/>
</dbReference>
<reference evidence="6 7" key="1">
    <citation type="submission" date="2019-06" db="EMBL/GenBank/DDBJ databases">
        <title>Genomic Encyclopedia of Archaeal and Bacterial Type Strains, Phase II (KMG-II): from individual species to whole genera.</title>
        <authorList>
            <person name="Goeker M."/>
        </authorList>
    </citation>
    <scope>NUCLEOTIDE SEQUENCE [LARGE SCALE GENOMIC DNA]</scope>
    <source>
        <strain evidence="6 7">DSM 18423</strain>
    </source>
</reference>
<dbReference type="SUPFAM" id="SSF52768">
    <property type="entry name" value="Arginase/deacetylase"/>
    <property type="match status" value="1"/>
</dbReference>